<keyword evidence="1" id="KW-0805">Transcription regulation</keyword>
<reference evidence="5" key="2">
    <citation type="submission" date="2022-06" db="EMBL/GenBank/DDBJ databases">
        <title>Xiashengella guii gen. nov. sp. nov., a bacterium isolated form anaerobic digestion tank.</title>
        <authorList>
            <person name="Huang H."/>
        </authorList>
    </citation>
    <scope>NUCLEOTIDE SEQUENCE</scope>
    <source>
        <strain evidence="5">Ai-910</strain>
    </source>
</reference>
<name>A0A9J6ZMU5_9BACT</name>
<keyword evidence="3" id="KW-0804">Transcription</keyword>
<gene>
    <name evidence="5" type="ORF">M9189_10125</name>
</gene>
<evidence type="ECO:0000313" key="6">
    <source>
        <dbReference type="Proteomes" id="UP001056426"/>
    </source>
</evidence>
<keyword evidence="2" id="KW-0238">DNA-binding</keyword>
<evidence type="ECO:0000313" key="5">
    <source>
        <dbReference type="EMBL" id="URW79210.1"/>
    </source>
</evidence>
<dbReference type="AlphaFoldDB" id="A0A9J6ZMU5"/>
<dbReference type="PROSITE" id="PS01124">
    <property type="entry name" value="HTH_ARAC_FAMILY_2"/>
    <property type="match status" value="1"/>
</dbReference>
<dbReference type="EMBL" id="CP098400">
    <property type="protein sequence ID" value="URW79210.1"/>
    <property type="molecule type" value="Genomic_DNA"/>
</dbReference>
<dbReference type="PANTHER" id="PTHR43280">
    <property type="entry name" value="ARAC-FAMILY TRANSCRIPTIONAL REGULATOR"/>
    <property type="match status" value="1"/>
</dbReference>
<organism evidence="5 6">
    <name type="scientific">Xiashengella succiniciproducens</name>
    <dbReference type="NCBI Taxonomy" id="2949635"/>
    <lineage>
        <taxon>Bacteria</taxon>
        <taxon>Pseudomonadati</taxon>
        <taxon>Bacteroidota</taxon>
        <taxon>Bacteroidia</taxon>
        <taxon>Marinilabiliales</taxon>
        <taxon>Marinilabiliaceae</taxon>
        <taxon>Xiashengella</taxon>
    </lineage>
</organism>
<dbReference type="InterPro" id="IPR018060">
    <property type="entry name" value="HTH_AraC"/>
</dbReference>
<feature type="domain" description="HTH araC/xylS-type" evidence="4">
    <location>
        <begin position="172"/>
        <end position="270"/>
    </location>
</feature>
<accession>A0A9J6ZMU5</accession>
<dbReference type="Gene3D" id="1.10.10.60">
    <property type="entry name" value="Homeodomain-like"/>
    <property type="match status" value="1"/>
</dbReference>
<dbReference type="InterPro" id="IPR020449">
    <property type="entry name" value="Tscrpt_reg_AraC-type_HTH"/>
</dbReference>
<dbReference type="InterPro" id="IPR018062">
    <property type="entry name" value="HTH_AraC-typ_CS"/>
</dbReference>
<protein>
    <submittedName>
        <fullName evidence="5">Helix-turn-helix transcriptional regulator</fullName>
    </submittedName>
</protein>
<reference evidence="5" key="1">
    <citation type="submission" date="2022-05" db="EMBL/GenBank/DDBJ databases">
        <authorList>
            <person name="Sun X."/>
        </authorList>
    </citation>
    <scope>NUCLEOTIDE SEQUENCE</scope>
    <source>
        <strain evidence="5">Ai-910</strain>
    </source>
</reference>
<evidence type="ECO:0000256" key="1">
    <source>
        <dbReference type="ARBA" id="ARBA00023015"/>
    </source>
</evidence>
<dbReference type="RefSeq" id="WP_250722917.1">
    <property type="nucleotide sequence ID" value="NZ_CP098400.1"/>
</dbReference>
<dbReference type="PANTHER" id="PTHR43280:SF32">
    <property type="entry name" value="TRANSCRIPTIONAL REGULATORY PROTEIN"/>
    <property type="match status" value="1"/>
</dbReference>
<dbReference type="GO" id="GO:0043565">
    <property type="term" value="F:sequence-specific DNA binding"/>
    <property type="evidence" value="ECO:0007669"/>
    <property type="project" value="InterPro"/>
</dbReference>
<dbReference type="GO" id="GO:0003700">
    <property type="term" value="F:DNA-binding transcription factor activity"/>
    <property type="evidence" value="ECO:0007669"/>
    <property type="project" value="InterPro"/>
</dbReference>
<evidence type="ECO:0000256" key="2">
    <source>
        <dbReference type="ARBA" id="ARBA00023125"/>
    </source>
</evidence>
<dbReference type="KEGG" id="alkq:M9189_10125"/>
<proteinExistence type="predicted"/>
<dbReference type="SUPFAM" id="SSF46689">
    <property type="entry name" value="Homeodomain-like"/>
    <property type="match status" value="1"/>
</dbReference>
<dbReference type="Pfam" id="PF12833">
    <property type="entry name" value="HTH_18"/>
    <property type="match status" value="1"/>
</dbReference>
<dbReference type="InterPro" id="IPR009057">
    <property type="entry name" value="Homeodomain-like_sf"/>
</dbReference>
<sequence length="279" mass="32071">MDSLFSIWKVDRDEALRIAESTYIVHVHDFEELIVGVKGGIEHTINCELTLAEAPLVAFVAKGQPHKLTLKLVNDEFDMWVIRFKSEFIADTIFQHYQSFMQRPNIALESGTCFNRLGLLCSLIDAEMKNTAPDLSVVRHLLSALFLMIEAEKQRVTDKEQDEPKIQNETFTAFLRILEDNFRRPLNVDFYAEKLFMSARNLNLICHRIMNRSVSELIETRKLTEAKKLLAHTNKSVAEIGFELGYNDKSYFTRVFRTKTGKTPSEFREEVAALLTGTS</sequence>
<evidence type="ECO:0000259" key="4">
    <source>
        <dbReference type="PROSITE" id="PS01124"/>
    </source>
</evidence>
<dbReference type="InterPro" id="IPR037923">
    <property type="entry name" value="HTH-like"/>
</dbReference>
<dbReference type="Proteomes" id="UP001056426">
    <property type="component" value="Chromosome"/>
</dbReference>
<dbReference type="PROSITE" id="PS00041">
    <property type="entry name" value="HTH_ARAC_FAMILY_1"/>
    <property type="match status" value="1"/>
</dbReference>
<dbReference type="SUPFAM" id="SSF51215">
    <property type="entry name" value="Regulatory protein AraC"/>
    <property type="match status" value="1"/>
</dbReference>
<dbReference type="SMART" id="SM00342">
    <property type="entry name" value="HTH_ARAC"/>
    <property type="match status" value="1"/>
</dbReference>
<dbReference type="PRINTS" id="PR00032">
    <property type="entry name" value="HTHARAC"/>
</dbReference>
<evidence type="ECO:0000256" key="3">
    <source>
        <dbReference type="ARBA" id="ARBA00023163"/>
    </source>
</evidence>
<keyword evidence="6" id="KW-1185">Reference proteome</keyword>